<evidence type="ECO:0000313" key="9">
    <source>
        <dbReference type="Proteomes" id="UP001237843"/>
    </source>
</evidence>
<evidence type="ECO:0000256" key="5">
    <source>
        <dbReference type="SAM" id="Coils"/>
    </source>
</evidence>
<keyword evidence="1" id="KW-0229">DNA integration</keyword>
<dbReference type="InterPro" id="IPR002104">
    <property type="entry name" value="Integrase_catalytic"/>
</dbReference>
<keyword evidence="2 4" id="KW-0238">DNA-binding</keyword>
<dbReference type="GO" id="GO:0003677">
    <property type="term" value="F:DNA binding"/>
    <property type="evidence" value="ECO:0007669"/>
    <property type="project" value="UniProtKB-UniRule"/>
</dbReference>
<gene>
    <name evidence="8" type="ORF">PT520_11020</name>
</gene>
<dbReference type="EMBL" id="JAQTJH010000015">
    <property type="protein sequence ID" value="MDK2063053.1"/>
    <property type="molecule type" value="Genomic_DNA"/>
</dbReference>
<dbReference type="InterPro" id="IPR044068">
    <property type="entry name" value="CB"/>
</dbReference>
<dbReference type="GO" id="GO:0006310">
    <property type="term" value="P:DNA recombination"/>
    <property type="evidence" value="ECO:0007669"/>
    <property type="project" value="UniProtKB-KW"/>
</dbReference>
<reference evidence="8" key="1">
    <citation type="journal article" date="2023" name="Antibiotics">
        <title>Genomic Characterization of Antibiotic-Resistant Campylobacterales Isolated from Chilean Poultry Meat.</title>
        <authorList>
            <person name="Concha-Toloza M."/>
            <person name="Lopez-Cantillo M."/>
            <person name="Molina-Mora J.A."/>
            <person name="Collado L."/>
        </authorList>
    </citation>
    <scope>NUCLEOTIDE SEQUENCE</scope>
    <source>
        <strain evidence="8">FR1p273A</strain>
    </source>
</reference>
<comment type="caution">
    <text evidence="8">The sequence shown here is derived from an EMBL/GenBank/DDBJ whole genome shotgun (WGS) entry which is preliminary data.</text>
</comment>
<evidence type="ECO:0000256" key="2">
    <source>
        <dbReference type="ARBA" id="ARBA00023125"/>
    </source>
</evidence>
<evidence type="ECO:0008006" key="10">
    <source>
        <dbReference type="Google" id="ProtNLM"/>
    </source>
</evidence>
<dbReference type="Proteomes" id="UP001237843">
    <property type="component" value="Unassembled WGS sequence"/>
</dbReference>
<dbReference type="PROSITE" id="PS51898">
    <property type="entry name" value="TYR_RECOMBINASE"/>
    <property type="match status" value="1"/>
</dbReference>
<protein>
    <recommendedName>
        <fullName evidence="10">Tyr recombinase domain-containing protein</fullName>
    </recommendedName>
</protein>
<dbReference type="InterPro" id="IPR013762">
    <property type="entry name" value="Integrase-like_cat_sf"/>
</dbReference>
<sequence>MALHKQHLISNTSGLSIKPNGNYLFRFVISDKLRRFFNRLEFKKTYKQDFYVLDIIKDIENIKAQYSHIKNLSLKNTLSEDKIQELINRFLLDNLNKDYELKVVNLDNSNIQNKISNTRDKLNNTENILRDTAKDLLDSIGLDIDSFDKNKKKNLILKLKQIQINLFNQVLYLDNTPLKTKRKILINDITVNEPKIISVNTAIEIYQKYYEDTSSTSSKTYFEKINALEYFKSVVGSNISVKSLKKSDIDRFVYKYLQNKPKTNLPKYKNIDTKTIIKMIDNNEIKEDEKIKLNSVNKYYQHINGFINFLFTDGLIDKNIAQVKITQELQNRDTLNTQDVINIINHLKQSSNKIYYEMFMVYLLTGLRSNELWQSDIIELDNILAFNVSGTKTKEAKRIIPLHSDLINLNINKNWLDELKLTYNNCRYITRKLNDEIKPFLNDKQTLYSTRHWFVTELLRNDISENIIDVLVGHSNQKNLNKSTYGRDAFTINILKNAIENLEVGSF</sequence>
<dbReference type="PROSITE" id="PS51900">
    <property type="entry name" value="CB"/>
    <property type="match status" value="1"/>
</dbReference>
<reference evidence="8" key="2">
    <citation type="submission" date="2023-02" db="EMBL/GenBank/DDBJ databases">
        <authorList>
            <person name="Concha-Toloza M."/>
            <person name="Lopez-Cantillo M."/>
            <person name="Molina-Mora J."/>
            <person name="Collado L."/>
        </authorList>
    </citation>
    <scope>NUCLEOTIDE SEQUENCE</scope>
    <source>
        <strain evidence="8">FR1p273A</strain>
    </source>
</reference>
<feature type="coiled-coil region" evidence="5">
    <location>
        <begin position="69"/>
        <end position="128"/>
    </location>
</feature>
<keyword evidence="5" id="KW-0175">Coiled coil</keyword>
<dbReference type="AlphaFoldDB" id="A0AAW6VPT0"/>
<evidence type="ECO:0000313" key="8">
    <source>
        <dbReference type="EMBL" id="MDK2063053.1"/>
    </source>
</evidence>
<feature type="domain" description="Tyr recombinase" evidence="6">
    <location>
        <begin position="330"/>
        <end position="500"/>
    </location>
</feature>
<feature type="domain" description="Core-binding (CB)" evidence="7">
    <location>
        <begin position="197"/>
        <end position="311"/>
    </location>
</feature>
<evidence type="ECO:0000259" key="6">
    <source>
        <dbReference type="PROSITE" id="PS51898"/>
    </source>
</evidence>
<organism evidence="8 9">
    <name type="scientific">Aliarcobacter butzleri</name>
    <dbReference type="NCBI Taxonomy" id="28197"/>
    <lineage>
        <taxon>Bacteria</taxon>
        <taxon>Pseudomonadati</taxon>
        <taxon>Campylobacterota</taxon>
        <taxon>Epsilonproteobacteria</taxon>
        <taxon>Campylobacterales</taxon>
        <taxon>Arcobacteraceae</taxon>
        <taxon>Aliarcobacter</taxon>
    </lineage>
</organism>
<dbReference type="RefSeq" id="WP_284075080.1">
    <property type="nucleotide sequence ID" value="NZ_JAQTJH010000015.1"/>
</dbReference>
<dbReference type="InterPro" id="IPR011010">
    <property type="entry name" value="DNA_brk_join_enz"/>
</dbReference>
<evidence type="ECO:0000259" key="7">
    <source>
        <dbReference type="PROSITE" id="PS51900"/>
    </source>
</evidence>
<name>A0AAW6VPT0_9BACT</name>
<dbReference type="GO" id="GO:0015074">
    <property type="term" value="P:DNA integration"/>
    <property type="evidence" value="ECO:0007669"/>
    <property type="project" value="UniProtKB-KW"/>
</dbReference>
<evidence type="ECO:0000256" key="3">
    <source>
        <dbReference type="ARBA" id="ARBA00023172"/>
    </source>
</evidence>
<accession>A0AAW6VPT0</accession>
<keyword evidence="3" id="KW-0233">DNA recombination</keyword>
<dbReference type="SUPFAM" id="SSF56349">
    <property type="entry name" value="DNA breaking-rejoining enzymes"/>
    <property type="match status" value="1"/>
</dbReference>
<evidence type="ECO:0000256" key="4">
    <source>
        <dbReference type="PROSITE-ProRule" id="PRU01248"/>
    </source>
</evidence>
<evidence type="ECO:0000256" key="1">
    <source>
        <dbReference type="ARBA" id="ARBA00022908"/>
    </source>
</evidence>
<dbReference type="Gene3D" id="1.10.443.10">
    <property type="entry name" value="Intergrase catalytic core"/>
    <property type="match status" value="1"/>
</dbReference>
<proteinExistence type="predicted"/>